<dbReference type="Gene3D" id="1.10.10.10">
    <property type="entry name" value="Winged helix-like DNA-binding domain superfamily/Winged helix DNA-binding domain"/>
    <property type="match status" value="1"/>
</dbReference>
<evidence type="ECO:0000259" key="1">
    <source>
        <dbReference type="Pfam" id="PF03551"/>
    </source>
</evidence>
<sequence>MGYELNPTAASLLGFLHDKPLTGWDLTQVAEDTIGTFWSLTRSQVYRELSRMAEAGLIEAGDPGPRDRRPYALTDAGRQAFAAWAAQPPGDEAIRFPLLLMITLGRHIDPAVLAHHLRRHRRQHADRLADYEASWQAAWSGDDPAPDPYSLATLDFGRTYERAVLDWFDRLPELLDIDLTDR</sequence>
<feature type="domain" description="Transcription regulator PadR N-terminal" evidence="1">
    <location>
        <begin position="12"/>
        <end position="82"/>
    </location>
</feature>
<comment type="caution">
    <text evidence="3">The sequence shown here is derived from an EMBL/GenBank/DDBJ whole genome shotgun (WGS) entry which is preliminary data.</text>
</comment>
<dbReference type="InterPro" id="IPR011991">
    <property type="entry name" value="ArsR-like_HTH"/>
</dbReference>
<name>A0ABP7GIZ1_9ACTN</name>
<accession>A0ABP7GIZ1</accession>
<dbReference type="CDD" id="cd00090">
    <property type="entry name" value="HTH_ARSR"/>
    <property type="match status" value="1"/>
</dbReference>
<feature type="domain" description="Transcription regulator PadR C-terminal" evidence="2">
    <location>
        <begin position="94"/>
        <end position="175"/>
    </location>
</feature>
<reference evidence="4" key="1">
    <citation type="journal article" date="2019" name="Int. J. Syst. Evol. Microbiol.">
        <title>The Global Catalogue of Microorganisms (GCM) 10K type strain sequencing project: providing services to taxonomists for standard genome sequencing and annotation.</title>
        <authorList>
            <consortium name="The Broad Institute Genomics Platform"/>
            <consortium name="The Broad Institute Genome Sequencing Center for Infectious Disease"/>
            <person name="Wu L."/>
            <person name="Ma J."/>
        </authorList>
    </citation>
    <scope>NUCLEOTIDE SEQUENCE [LARGE SCALE GENOMIC DNA]</scope>
    <source>
        <strain evidence="4">JCM 17137</strain>
    </source>
</reference>
<dbReference type="InterPro" id="IPR005149">
    <property type="entry name" value="Tscrpt_reg_PadR_N"/>
</dbReference>
<organism evidence="3 4">
    <name type="scientific">Salinactinospora qingdaonensis</name>
    <dbReference type="NCBI Taxonomy" id="702744"/>
    <lineage>
        <taxon>Bacteria</taxon>
        <taxon>Bacillati</taxon>
        <taxon>Actinomycetota</taxon>
        <taxon>Actinomycetes</taxon>
        <taxon>Streptosporangiales</taxon>
        <taxon>Nocardiopsidaceae</taxon>
        <taxon>Salinactinospora</taxon>
    </lineage>
</organism>
<dbReference type="PANTHER" id="PTHR43252">
    <property type="entry name" value="TRANSCRIPTIONAL REGULATOR YQJI"/>
    <property type="match status" value="1"/>
</dbReference>
<dbReference type="Proteomes" id="UP001500908">
    <property type="component" value="Unassembled WGS sequence"/>
</dbReference>
<protein>
    <submittedName>
        <fullName evidence="3">Helix-turn-helix transcriptional regulator</fullName>
    </submittedName>
</protein>
<keyword evidence="4" id="KW-1185">Reference proteome</keyword>
<gene>
    <name evidence="3" type="ORF">GCM10022402_50140</name>
</gene>
<evidence type="ECO:0000259" key="2">
    <source>
        <dbReference type="Pfam" id="PF10400"/>
    </source>
</evidence>
<dbReference type="EMBL" id="BAABDD010000068">
    <property type="protein sequence ID" value="GAA3767447.1"/>
    <property type="molecule type" value="Genomic_DNA"/>
</dbReference>
<dbReference type="InterPro" id="IPR036388">
    <property type="entry name" value="WH-like_DNA-bd_sf"/>
</dbReference>
<dbReference type="SUPFAM" id="SSF46785">
    <property type="entry name" value="Winged helix' DNA-binding domain"/>
    <property type="match status" value="1"/>
</dbReference>
<evidence type="ECO:0000313" key="4">
    <source>
        <dbReference type="Proteomes" id="UP001500908"/>
    </source>
</evidence>
<dbReference type="InterPro" id="IPR018309">
    <property type="entry name" value="Tscrpt_reg_PadR_C"/>
</dbReference>
<dbReference type="PANTHER" id="PTHR43252:SF4">
    <property type="entry name" value="TRANSCRIPTIONAL REGULATORY PROTEIN"/>
    <property type="match status" value="1"/>
</dbReference>
<dbReference type="InterPro" id="IPR036390">
    <property type="entry name" value="WH_DNA-bd_sf"/>
</dbReference>
<evidence type="ECO:0000313" key="3">
    <source>
        <dbReference type="EMBL" id="GAA3767447.1"/>
    </source>
</evidence>
<dbReference type="Pfam" id="PF03551">
    <property type="entry name" value="PadR"/>
    <property type="match status" value="1"/>
</dbReference>
<proteinExistence type="predicted"/>
<dbReference type="Gene3D" id="6.10.140.190">
    <property type="match status" value="1"/>
</dbReference>
<dbReference type="Pfam" id="PF10400">
    <property type="entry name" value="Vir_act_alpha_C"/>
    <property type="match status" value="1"/>
</dbReference>
<dbReference type="RefSeq" id="WP_344977611.1">
    <property type="nucleotide sequence ID" value="NZ_BAABDD010000068.1"/>
</dbReference>